<evidence type="ECO:0000313" key="12">
    <source>
        <dbReference type="Proteomes" id="UP001337655"/>
    </source>
</evidence>
<name>A0AAV9P6J1_9PEZI</name>
<feature type="transmembrane region" description="Helical" evidence="10">
    <location>
        <begin position="338"/>
        <end position="360"/>
    </location>
</feature>
<evidence type="ECO:0000256" key="7">
    <source>
        <dbReference type="ARBA" id="ARBA00023136"/>
    </source>
</evidence>
<evidence type="ECO:0000256" key="10">
    <source>
        <dbReference type="RuleBase" id="RU365067"/>
    </source>
</evidence>
<comment type="similarity">
    <text evidence="3 10">Belongs to the RFT1 family.</text>
</comment>
<feature type="transmembrane region" description="Helical" evidence="10">
    <location>
        <begin position="233"/>
        <end position="250"/>
    </location>
</feature>
<comment type="caution">
    <text evidence="10">Lacks conserved residue(s) required for the propagation of feature annotation.</text>
</comment>
<dbReference type="GO" id="GO:0005789">
    <property type="term" value="C:endoplasmic reticulum membrane"/>
    <property type="evidence" value="ECO:0007669"/>
    <property type="project" value="UniProtKB-SubCell"/>
</dbReference>
<evidence type="ECO:0000313" key="11">
    <source>
        <dbReference type="EMBL" id="KAK5168659.1"/>
    </source>
</evidence>
<evidence type="ECO:0000256" key="3">
    <source>
        <dbReference type="ARBA" id="ARBA00010288"/>
    </source>
</evidence>
<evidence type="ECO:0000256" key="6">
    <source>
        <dbReference type="ARBA" id="ARBA00022989"/>
    </source>
</evidence>
<comment type="subcellular location">
    <subcellularLocation>
        <location evidence="1 10">Endoplasmic reticulum membrane</location>
        <topology evidence="1 10">Multi-pass membrane protein</topology>
    </subcellularLocation>
</comment>
<dbReference type="GO" id="GO:0006488">
    <property type="term" value="P:dolichol-linked oligosaccharide biosynthetic process"/>
    <property type="evidence" value="ECO:0007669"/>
    <property type="project" value="InterPro"/>
</dbReference>
<feature type="transmembrane region" description="Helical" evidence="10">
    <location>
        <begin position="380"/>
        <end position="399"/>
    </location>
</feature>
<feature type="transmembrane region" description="Helical" evidence="10">
    <location>
        <begin position="176"/>
        <end position="199"/>
    </location>
</feature>
<dbReference type="PANTHER" id="PTHR13117:SF5">
    <property type="entry name" value="PROTEIN RFT1 HOMOLOG"/>
    <property type="match status" value="1"/>
</dbReference>
<reference evidence="11 12" key="1">
    <citation type="submission" date="2023-08" db="EMBL/GenBank/DDBJ databases">
        <title>Black Yeasts Isolated from many extreme environments.</title>
        <authorList>
            <person name="Coleine C."/>
            <person name="Stajich J.E."/>
            <person name="Selbmann L."/>
        </authorList>
    </citation>
    <scope>NUCLEOTIDE SEQUENCE [LARGE SCALE GENOMIC DNA]</scope>
    <source>
        <strain evidence="11 12">CCFEE 5935</strain>
    </source>
</reference>
<comment type="pathway">
    <text evidence="2">Protein modification; protein glycosylation.</text>
</comment>
<feature type="transmembrane region" description="Helical" evidence="10">
    <location>
        <begin position="411"/>
        <end position="431"/>
    </location>
</feature>
<dbReference type="InterPro" id="IPR007594">
    <property type="entry name" value="RFT1"/>
</dbReference>
<evidence type="ECO:0000256" key="1">
    <source>
        <dbReference type="ARBA" id="ARBA00004477"/>
    </source>
</evidence>
<accession>A0AAV9P6J1</accession>
<dbReference type="GO" id="GO:0034203">
    <property type="term" value="P:glycolipid translocation"/>
    <property type="evidence" value="ECO:0007669"/>
    <property type="project" value="TreeGrafter"/>
</dbReference>
<evidence type="ECO:0000256" key="8">
    <source>
        <dbReference type="ARBA" id="ARBA00044793"/>
    </source>
</evidence>
<comment type="caution">
    <text evidence="11">The sequence shown here is derived from an EMBL/GenBank/DDBJ whole genome shotgun (WGS) entry which is preliminary data.</text>
</comment>
<keyword evidence="4 10" id="KW-0812">Transmembrane</keyword>
<protein>
    <recommendedName>
        <fullName evidence="8 10">Man(5)GlcNAc(2)-PP-dolichol translocation protein RFT1</fullName>
    </recommendedName>
</protein>
<gene>
    <name evidence="11" type="primary">RFT1</name>
    <name evidence="11" type="ORF">LTR77_005968</name>
</gene>
<dbReference type="Pfam" id="PF04506">
    <property type="entry name" value="Rft-1"/>
    <property type="match status" value="1"/>
</dbReference>
<dbReference type="AlphaFoldDB" id="A0AAV9P6J1"/>
<comment type="function">
    <text evidence="9 10">Intramembrane glycolipid transporter that operates in the biosynthetic pathway of dolichol-linked oligosaccharides, the glycan precursors employed in protein asparagine (N)-glycosylation. The sequential addition of sugars to dolichol pyrophosphate produces dolichol-linked oligosaccharides containing fourteen sugars, including two GlcNAcs, nine mannoses and three glucoses. Once assembled, the oligosaccharide is transferred from the lipid to nascent proteins by oligosaccharyltransferases. The assembly of dolichol-linked oligosaccharides begins on the cytosolic side of the endoplasmic reticulum membrane and finishes in its lumen. RFT1 could mediate the translocation of the cytosolically oriented intermediate DolPP-GlcNAc2Man5, produced by ALG11, into the ER lumen where dolichol-linked oligosaccharides assembly continues. However, the intramembrane lipid transporter activity could not be confirmed in vitro.</text>
</comment>
<keyword evidence="12" id="KW-1185">Reference proteome</keyword>
<feature type="transmembrane region" description="Helical" evidence="10">
    <location>
        <begin position="148"/>
        <end position="169"/>
    </location>
</feature>
<organism evidence="11 12">
    <name type="scientific">Saxophila tyrrhenica</name>
    <dbReference type="NCBI Taxonomy" id="1690608"/>
    <lineage>
        <taxon>Eukaryota</taxon>
        <taxon>Fungi</taxon>
        <taxon>Dikarya</taxon>
        <taxon>Ascomycota</taxon>
        <taxon>Pezizomycotina</taxon>
        <taxon>Dothideomycetes</taxon>
        <taxon>Dothideomycetidae</taxon>
        <taxon>Mycosphaerellales</taxon>
        <taxon>Extremaceae</taxon>
        <taxon>Saxophila</taxon>
    </lineage>
</organism>
<dbReference type="GeneID" id="89927308"/>
<keyword evidence="10" id="KW-0813">Transport</keyword>
<feature type="transmembrane region" description="Helical" evidence="10">
    <location>
        <begin position="79"/>
        <end position="102"/>
    </location>
</feature>
<evidence type="ECO:0000256" key="5">
    <source>
        <dbReference type="ARBA" id="ARBA00022824"/>
    </source>
</evidence>
<dbReference type="PANTHER" id="PTHR13117">
    <property type="entry name" value="ENDOPLASMIC RETICULUM MULTISPAN TRANSMEMBRANE PROTEIN-RELATED"/>
    <property type="match status" value="1"/>
</dbReference>
<dbReference type="RefSeq" id="XP_064658125.1">
    <property type="nucleotide sequence ID" value="XM_064803210.1"/>
</dbReference>
<proteinExistence type="inferred from homology"/>
<evidence type="ECO:0000256" key="2">
    <source>
        <dbReference type="ARBA" id="ARBA00004922"/>
    </source>
</evidence>
<dbReference type="EMBL" id="JAVRRT010000009">
    <property type="protein sequence ID" value="KAK5168659.1"/>
    <property type="molecule type" value="Genomic_DNA"/>
</dbReference>
<evidence type="ECO:0000256" key="9">
    <source>
        <dbReference type="ARBA" id="ARBA00045912"/>
    </source>
</evidence>
<sequence>MPDNVVSASAKGASILILLQIGSRAVTFALNQLLLRFLSPELLGMSVQLELFKIGVQYFSRESLRVAAVRRSDGGAQAAINLSYLAIMANIPLGFTFAHWYLSSMDTYTAVPYFAEALRVNQLAAFVELLMEPAYTAVQQNMLYKARAAAEGSSVILKTLTVFGLFYWANKQGINIGVLPFAAGELVNSFTLTAVYWAWTIPVARANNFSLFLSKMKSSPQIEYLFSLFSKPLLWLMGSLFFQTGIKWLLTEGDKLLIATLASLEDQGMYALSANYGGLIARMLFQPIETSARNLFAELCGAPPEESEEQNGDVSKTAAKSTATENVKAASQILVTLLRVYAVVSLLAFTVGPTLAPLLLRLVAGSRWSDSGAGEVLGTYCYYIPFLAINGVSEAFVAATASTKDLRNQSFWMGGNFVVFASSAWLSLRVWKLGAKGLVLANCVNMGLRIAFNLSFIRKFFKERGMVSNALLQGGVEADMDTQEFDVTQILPSMYAVAAAAVVPSILSRTEDVLPVLQRYGIMGELARIAGIGGTLAAVIHRAKVPEGLLDQVQILDLLNRVFMTLTSAFML</sequence>
<evidence type="ECO:0000256" key="4">
    <source>
        <dbReference type="ARBA" id="ARBA00022692"/>
    </source>
</evidence>
<feature type="transmembrane region" description="Helical" evidence="10">
    <location>
        <begin position="437"/>
        <end position="456"/>
    </location>
</feature>
<keyword evidence="5 10" id="KW-0256">Endoplasmic reticulum</keyword>
<keyword evidence="6 10" id="KW-1133">Transmembrane helix</keyword>
<dbReference type="Proteomes" id="UP001337655">
    <property type="component" value="Unassembled WGS sequence"/>
</dbReference>
<keyword evidence="7 10" id="KW-0472">Membrane</keyword>